<dbReference type="AlphaFoldDB" id="A0AAF0E0D0"/>
<protein>
    <submittedName>
        <fullName evidence="2">Uncharacterized protein</fullName>
    </submittedName>
</protein>
<feature type="compositionally biased region" description="Basic and acidic residues" evidence="1">
    <location>
        <begin position="714"/>
        <end position="724"/>
    </location>
</feature>
<dbReference type="Proteomes" id="UP001214603">
    <property type="component" value="Chromosome 4"/>
</dbReference>
<gene>
    <name evidence="2" type="ORF">MOBT1_002028</name>
</gene>
<feature type="compositionally biased region" description="Basic and acidic residues" evidence="1">
    <location>
        <begin position="778"/>
        <end position="819"/>
    </location>
</feature>
<dbReference type="EMBL" id="CP119937">
    <property type="protein sequence ID" value="WFD03339.1"/>
    <property type="molecule type" value="Genomic_DNA"/>
</dbReference>
<keyword evidence="3" id="KW-1185">Reference proteome</keyword>
<dbReference type="InterPro" id="IPR026705">
    <property type="entry name" value="Hid-1/Ecm30"/>
</dbReference>
<evidence type="ECO:0000313" key="2">
    <source>
        <dbReference type="EMBL" id="WFD03339.1"/>
    </source>
</evidence>
<feature type="compositionally biased region" description="Basic and acidic residues" evidence="1">
    <location>
        <begin position="177"/>
        <end position="188"/>
    </location>
</feature>
<feature type="compositionally biased region" description="Polar residues" evidence="1">
    <location>
        <begin position="728"/>
        <end position="746"/>
    </location>
</feature>
<name>A0AAF0E0D0_9BASI</name>
<feature type="region of interest" description="Disordered" evidence="1">
    <location>
        <begin position="177"/>
        <end position="199"/>
    </location>
</feature>
<proteinExistence type="predicted"/>
<dbReference type="GO" id="GO:0016020">
    <property type="term" value="C:membrane"/>
    <property type="evidence" value="ECO:0007669"/>
    <property type="project" value="TreeGrafter"/>
</dbReference>
<accession>A0AAF0E0D0</accession>
<dbReference type="Pfam" id="PF12722">
    <property type="entry name" value="Hid1"/>
    <property type="match status" value="2"/>
</dbReference>
<evidence type="ECO:0000313" key="3">
    <source>
        <dbReference type="Proteomes" id="UP001214603"/>
    </source>
</evidence>
<evidence type="ECO:0000256" key="1">
    <source>
        <dbReference type="SAM" id="MobiDB-lite"/>
    </source>
</evidence>
<dbReference type="GO" id="GO:0000138">
    <property type="term" value="C:Golgi trans cisterna"/>
    <property type="evidence" value="ECO:0007669"/>
    <property type="project" value="TreeGrafter"/>
</dbReference>
<dbReference type="PANTHER" id="PTHR21575:SF12">
    <property type="entry name" value="PROTEIN HID1"/>
    <property type="match status" value="1"/>
</dbReference>
<feature type="compositionally biased region" description="Basic and acidic residues" evidence="1">
    <location>
        <begin position="673"/>
        <end position="682"/>
    </location>
</feature>
<feature type="region of interest" description="Disordered" evidence="1">
    <location>
        <begin position="673"/>
        <end position="833"/>
    </location>
</feature>
<dbReference type="PANTHER" id="PTHR21575">
    <property type="entry name" value="PROTEIN HID1"/>
    <property type="match status" value="1"/>
</dbReference>
<sequence length="960" mass="106427">MLAYPARLLFGDDSAKNEFRNSKEFGIPRLYTERHISAADHRYWVQFTTFFESADDVCATLTLAELHQAVEKAPENIVTLVEVLTLHLESLVDDTHFAPVPPYNPGGFSALFASTAPPRPVDSRNRLREVLNCCRVLMRVVPVIYESRPASRADSDIDDLEKRAFWTALPRSRLLRNERRSSVPKEESTNTSDKASDQFIISDGDETVEIAQDPLAAASQDQAAEADGEPVMTGHVLLNTILELLFHAGFTMPWTDEQLESTTSNDISRVHFTIWESGIGCSVDLKGTTGGHIEHRIEVLRLLITMLSKPIYTAPDEKTTTPQDALEYVACSLERPVVLSFLCSLLNTVANYSQGDRWMFLPAGDQQRDILTSLCLQTLCIVLTYEPREPSTEMRNMFLFYVTKLYRVSDFAFLATGAGKMFQLAMSTTRGPFELGAAKGSLFVKTCEEHVSELLVIIWLLLRNNANFRNYIVENRQLSLDLLSWLLYVALTNKDAPPTLVQAQLAIFIVQDLTANRTFCIHLTSLQSAADMTVPSRLLRSHGTVAMDVLIEGVFMLLTRSAGLMAPLYAALLLVLDNTAPFWRNLSLISAARLEQMLLQFASPRFLLANEGNPRLLGILLDAFSRMMLEQFSANANVVYVLVRCAPVIERLESFTLDAALENVYRVREHARGDAAKGEHEGPATQNVAPQAGKPDGAADLSQAPAQDAAPMKNTDKPPIEAKLEASAASNAHEPSTEHTAPQDSANKPAEAEQRVPETNGEARTAHEPETAPAPKDPLSEETKPAQDTQSEHPPSEPKPEHAPHPADQAVERGPEEPTRPVAEPTAAPVQLSKEQLEEVARSVGRNGFVPTTAWVDSWRAALDLRVLKAALADLVPRVNAYCAEPEVMNSSNPHDKVLVFIREQTLTGMLPRPPEFAEVHPFVWTVQSSVWLESYVWGLVYLCGLTLRPVGVFWTPWSR</sequence>
<organism evidence="2 3">
    <name type="scientific">Malassezia obtusa</name>
    <dbReference type="NCBI Taxonomy" id="76774"/>
    <lineage>
        <taxon>Eukaryota</taxon>
        <taxon>Fungi</taxon>
        <taxon>Dikarya</taxon>
        <taxon>Basidiomycota</taxon>
        <taxon>Ustilaginomycotina</taxon>
        <taxon>Malasseziomycetes</taxon>
        <taxon>Malasseziales</taxon>
        <taxon>Malasseziaceae</taxon>
        <taxon>Malassezia</taxon>
    </lineage>
</organism>
<dbReference type="GO" id="GO:0005797">
    <property type="term" value="C:Golgi medial cisterna"/>
    <property type="evidence" value="ECO:0007669"/>
    <property type="project" value="TreeGrafter"/>
</dbReference>
<reference evidence="2" key="1">
    <citation type="submission" date="2023-03" db="EMBL/GenBank/DDBJ databases">
        <title>Mating type loci evolution in Malassezia.</title>
        <authorList>
            <person name="Coelho M.A."/>
        </authorList>
    </citation>
    <scope>NUCLEOTIDE SEQUENCE</scope>
    <source>
        <strain evidence="2">CBS 7876</strain>
    </source>
</reference>